<evidence type="ECO:0000256" key="1">
    <source>
        <dbReference type="ARBA" id="ARBA00022491"/>
    </source>
</evidence>
<keyword evidence="3" id="KW-0677">Repeat</keyword>
<evidence type="ECO:0000256" key="3">
    <source>
        <dbReference type="ARBA" id="ARBA00022737"/>
    </source>
</evidence>
<evidence type="ECO:0000256" key="5">
    <source>
        <dbReference type="SAM" id="MobiDB-lite"/>
    </source>
</evidence>
<feature type="region of interest" description="Disordered" evidence="5">
    <location>
        <begin position="545"/>
        <end position="626"/>
    </location>
</feature>
<feature type="repeat" description="WD" evidence="4">
    <location>
        <begin position="367"/>
        <end position="399"/>
    </location>
</feature>
<organism evidence="6 7">
    <name type="scientific">Pisum sativum</name>
    <name type="common">Garden pea</name>
    <name type="synonym">Lathyrus oleraceus</name>
    <dbReference type="NCBI Taxonomy" id="3888"/>
    <lineage>
        <taxon>Eukaryota</taxon>
        <taxon>Viridiplantae</taxon>
        <taxon>Streptophyta</taxon>
        <taxon>Embryophyta</taxon>
        <taxon>Tracheophyta</taxon>
        <taxon>Spermatophyta</taxon>
        <taxon>Magnoliopsida</taxon>
        <taxon>eudicotyledons</taxon>
        <taxon>Gunneridae</taxon>
        <taxon>Pentapetalae</taxon>
        <taxon>rosids</taxon>
        <taxon>fabids</taxon>
        <taxon>Fabales</taxon>
        <taxon>Fabaceae</taxon>
        <taxon>Papilionoideae</taxon>
        <taxon>50 kb inversion clade</taxon>
        <taxon>NPAAA clade</taxon>
        <taxon>Hologalegina</taxon>
        <taxon>IRL clade</taxon>
        <taxon>Fabeae</taxon>
        <taxon>Lathyrus</taxon>
    </lineage>
</organism>
<sequence length="626" mass="68657">MSYSADGTRLFSCGSNKEGESFLVEWNESEGAVKRTYHGLRKRSVGVVQFDTTKNRFLAAGDEFMVKFWDMDNTSLLTSIDADGGLPASPCIRFNKDGILLAISASDNGVKILSNAEGIRLLRTVENRSFDASRVASAAAVKAPTIRTFPSSNVAVGTSLADRIPPLAAMVGLNNDSRSLVDVKPRIVDEAVEKSRIWKLTEINEPSQCRSLKLPDGLPSMRVSRLIYTNQGVAILALAANAVHKLWKWQKNDRNTSGKATASLQPQLWQPSSGILMTNEIGESNPEDSVSCFALSKNDSYVMSASGGKISLFNMMTFKTMTTFMPPPPAATFLAFHPQDNNIIAIGMDDSSIQIYNVRVDEVKTKLNGHQKRITGLAFSHVLNVLVSSGADSQLCVWSTDGWEKQTNKFLQMPNGRAPAPLADTRVQFHLDQTHLLAVHENQIAIYEGPKIGMLKAVGKCQISHWRQGHKDECCPLITTTREVNGGNIACRASVAETQFGLHEIKEKHVESYNAARKSFGDNCHATFTKLVCNNTADDTCIASTDSDENETVLPPSSRLESKSPVNIEVRNSSSSKRSKKKSSNTSDEVGFKSKVPKTKSDTSHDLASNLSGHEHRRKLHQLKNQ</sequence>
<dbReference type="GO" id="GO:0006355">
    <property type="term" value="P:regulation of DNA-templated transcription"/>
    <property type="evidence" value="ECO:0007669"/>
    <property type="project" value="InterPro"/>
</dbReference>
<evidence type="ECO:0000256" key="4">
    <source>
        <dbReference type="PROSITE-ProRule" id="PRU00221"/>
    </source>
</evidence>
<dbReference type="Pfam" id="PF00400">
    <property type="entry name" value="WD40"/>
    <property type="match status" value="1"/>
</dbReference>
<protein>
    <submittedName>
        <fullName evidence="6">RNA polymerase II associated Paf1 complex subunit Tpr1</fullName>
    </submittedName>
</protein>
<evidence type="ECO:0000313" key="7">
    <source>
        <dbReference type="Proteomes" id="UP001058974"/>
    </source>
</evidence>
<dbReference type="EMBL" id="JAMSHJ010000001">
    <property type="protein sequence ID" value="KAI5442544.1"/>
    <property type="molecule type" value="Genomic_DNA"/>
</dbReference>
<proteinExistence type="predicted"/>
<dbReference type="FunFam" id="2.130.10.10:FF:000479">
    <property type="entry name" value="Topless-related protein 3"/>
    <property type="match status" value="1"/>
</dbReference>
<dbReference type="PROSITE" id="PS50294">
    <property type="entry name" value="WD_REPEATS_REGION"/>
    <property type="match status" value="1"/>
</dbReference>
<evidence type="ECO:0000256" key="2">
    <source>
        <dbReference type="ARBA" id="ARBA00022574"/>
    </source>
</evidence>
<dbReference type="SMART" id="SM00320">
    <property type="entry name" value="WD40"/>
    <property type="match status" value="5"/>
</dbReference>
<evidence type="ECO:0000313" key="6">
    <source>
        <dbReference type="EMBL" id="KAI5442544.1"/>
    </source>
</evidence>
<dbReference type="AlphaFoldDB" id="A0A9D5BF88"/>
<dbReference type="InterPro" id="IPR015943">
    <property type="entry name" value="WD40/YVTN_repeat-like_dom_sf"/>
</dbReference>
<dbReference type="SUPFAM" id="SSF50998">
    <property type="entry name" value="Quinoprotein alcohol dehydrogenase-like"/>
    <property type="match status" value="1"/>
</dbReference>
<dbReference type="Proteomes" id="UP001058974">
    <property type="component" value="Chromosome 1"/>
</dbReference>
<dbReference type="GO" id="GO:0010072">
    <property type="term" value="P:primary shoot apical meristem specification"/>
    <property type="evidence" value="ECO:0007669"/>
    <property type="project" value="UniProtKB-ARBA"/>
</dbReference>
<keyword evidence="7" id="KW-1185">Reference proteome</keyword>
<dbReference type="Gene3D" id="2.130.10.10">
    <property type="entry name" value="YVTN repeat-like/Quinoprotein amine dehydrogenase"/>
    <property type="match status" value="2"/>
</dbReference>
<comment type="caution">
    <text evidence="6">The sequence shown here is derived from an EMBL/GenBank/DDBJ whole genome shotgun (WGS) entry which is preliminary data.</text>
</comment>
<dbReference type="InterPro" id="IPR001680">
    <property type="entry name" value="WD40_rpt"/>
</dbReference>
<dbReference type="PANTHER" id="PTHR44083:SF35">
    <property type="entry name" value="TOPLESS-RELATED PROTEIN 4-LIKE ISOFORM X1"/>
    <property type="match status" value="1"/>
</dbReference>
<keyword evidence="1" id="KW-0678">Repressor</keyword>
<gene>
    <name evidence="6" type="ORF">KIW84_011550</name>
</gene>
<dbReference type="PANTHER" id="PTHR44083">
    <property type="entry name" value="TOPLESS-RELATED PROTEIN 1-RELATED"/>
    <property type="match status" value="1"/>
</dbReference>
<dbReference type="Gramene" id="Psat01G0155000-T1">
    <property type="protein sequence ID" value="KAI5442544.1"/>
    <property type="gene ID" value="KIW84_011550"/>
</dbReference>
<dbReference type="InterPro" id="IPR027728">
    <property type="entry name" value="Topless_fam"/>
</dbReference>
<dbReference type="PROSITE" id="PS50082">
    <property type="entry name" value="WD_REPEATS_2"/>
    <property type="match status" value="1"/>
</dbReference>
<reference evidence="6 7" key="1">
    <citation type="journal article" date="2022" name="Nat. Genet.">
        <title>Improved pea reference genome and pan-genome highlight genomic features and evolutionary characteristics.</title>
        <authorList>
            <person name="Yang T."/>
            <person name="Liu R."/>
            <person name="Luo Y."/>
            <person name="Hu S."/>
            <person name="Wang D."/>
            <person name="Wang C."/>
            <person name="Pandey M.K."/>
            <person name="Ge S."/>
            <person name="Xu Q."/>
            <person name="Li N."/>
            <person name="Li G."/>
            <person name="Huang Y."/>
            <person name="Saxena R.K."/>
            <person name="Ji Y."/>
            <person name="Li M."/>
            <person name="Yan X."/>
            <person name="He Y."/>
            <person name="Liu Y."/>
            <person name="Wang X."/>
            <person name="Xiang C."/>
            <person name="Varshney R.K."/>
            <person name="Ding H."/>
            <person name="Gao S."/>
            <person name="Zong X."/>
        </authorList>
    </citation>
    <scope>NUCLEOTIDE SEQUENCE [LARGE SCALE GENOMIC DNA]</scope>
    <source>
        <strain evidence="6 7">cv. Zhongwan 6</strain>
    </source>
</reference>
<accession>A0A9D5BF88</accession>
<keyword evidence="2 4" id="KW-0853">WD repeat</keyword>
<dbReference type="InterPro" id="IPR011047">
    <property type="entry name" value="Quinoprotein_ADH-like_sf"/>
</dbReference>
<name>A0A9D5BF88_PEA</name>
<feature type="compositionally biased region" description="Basic residues" evidence="5">
    <location>
        <begin position="615"/>
        <end position="626"/>
    </location>
</feature>